<gene>
    <name evidence="1" type="ORF">ESZ36_17845</name>
</gene>
<name>A0A5C6Q9E0_9GAMM</name>
<dbReference type="RefSeq" id="WP_146790355.1">
    <property type="nucleotide sequence ID" value="NZ_VOLT01000010.1"/>
</dbReference>
<dbReference type="EMBL" id="VOLT01000010">
    <property type="protein sequence ID" value="TWX65655.1"/>
    <property type="molecule type" value="Genomic_DNA"/>
</dbReference>
<dbReference type="AlphaFoldDB" id="A0A5C6Q9E0"/>
<accession>A0A5C6Q9E0</accession>
<evidence type="ECO:0008006" key="3">
    <source>
        <dbReference type="Google" id="ProtNLM"/>
    </source>
</evidence>
<comment type="caution">
    <text evidence="1">The sequence shown here is derived from an EMBL/GenBank/DDBJ whole genome shotgun (WGS) entry which is preliminary data.</text>
</comment>
<keyword evidence="2" id="KW-1185">Reference proteome</keyword>
<dbReference type="OrthoDB" id="6378487at2"/>
<organism evidence="1 2">
    <name type="scientific">Colwellia demingiae</name>
    <dbReference type="NCBI Taxonomy" id="89401"/>
    <lineage>
        <taxon>Bacteria</taxon>
        <taxon>Pseudomonadati</taxon>
        <taxon>Pseudomonadota</taxon>
        <taxon>Gammaproteobacteria</taxon>
        <taxon>Alteromonadales</taxon>
        <taxon>Colwelliaceae</taxon>
        <taxon>Colwellia</taxon>
    </lineage>
</organism>
<evidence type="ECO:0000313" key="1">
    <source>
        <dbReference type="EMBL" id="TWX65655.1"/>
    </source>
</evidence>
<proteinExistence type="predicted"/>
<dbReference type="Proteomes" id="UP000321822">
    <property type="component" value="Unassembled WGS sequence"/>
</dbReference>
<protein>
    <recommendedName>
        <fullName evidence="3">Glutamate--cysteine ligase</fullName>
    </recommendedName>
</protein>
<reference evidence="1 2" key="1">
    <citation type="submission" date="2019-07" db="EMBL/GenBank/DDBJ databases">
        <title>Genomes of sea-ice associated Colwellia species.</title>
        <authorList>
            <person name="Bowman J.P."/>
        </authorList>
    </citation>
    <scope>NUCLEOTIDE SEQUENCE [LARGE SCALE GENOMIC DNA]</scope>
    <source>
        <strain evidence="1 2">ACAM 459</strain>
    </source>
</reference>
<sequence length="383" mass="43202">MLKKALVLLQDYLSHLGFKAQIHFELEGCYKIPDNINKIDLTAINHSLSMLDIDGEVVNEYWKNQWEYVSLFNGQSPLKEADNLVRAMNHLPIIFAQHGITETLIQPVVWSGDQGKLAVGSRDIFTTDTRAVHIPNAIQINVSVINEHGVNIISHDGFGEYLQQCFLQTSKECSLLYLPEEEAFERLKLKSTYGLAAELCSPCDISGGHQGSIALYKELGKHNQQMGEETLLFDQHNEILVTEQNWQKTARIEHRLGASSAAYNPYVNVLFSLMNVVDALEVYLQESCLSDLSSSIQTIELPKSLYNQYQQGAGGAKDSIGAIELFTRCPWFSERINKVQQFMSLINDDNHQPAYLGDSIKQQILAKYQTNKIALPVNFNYTL</sequence>
<evidence type="ECO:0000313" key="2">
    <source>
        <dbReference type="Proteomes" id="UP000321822"/>
    </source>
</evidence>